<evidence type="ECO:0000256" key="5">
    <source>
        <dbReference type="SAM" id="SignalP"/>
    </source>
</evidence>
<dbReference type="SUPFAM" id="SSF53850">
    <property type="entry name" value="Periplasmic binding protein-like II"/>
    <property type="match status" value="1"/>
</dbReference>
<protein>
    <submittedName>
        <fullName evidence="8">ABC-type oligopeptide transport system substrate-binding subunit</fullName>
    </submittedName>
</protein>
<dbReference type="Proteomes" id="UP000767854">
    <property type="component" value="Unassembled WGS sequence"/>
</dbReference>
<keyword evidence="9" id="KW-1185">Reference proteome</keyword>
<dbReference type="InterPro" id="IPR013783">
    <property type="entry name" value="Ig-like_fold"/>
</dbReference>
<evidence type="ECO:0000313" key="9">
    <source>
        <dbReference type="Proteomes" id="UP000767854"/>
    </source>
</evidence>
<evidence type="ECO:0000256" key="2">
    <source>
        <dbReference type="ARBA" id="ARBA00005695"/>
    </source>
</evidence>
<feature type="domain" description="Solute-binding protein family 5" evidence="6">
    <location>
        <begin position="289"/>
        <end position="714"/>
    </location>
</feature>
<keyword evidence="3" id="KW-0813">Transport</keyword>
<feature type="chain" id="PRO_5047447190" evidence="5">
    <location>
        <begin position="27"/>
        <end position="771"/>
    </location>
</feature>
<comment type="caution">
    <text evidence="8">The sequence shown here is derived from an EMBL/GenBank/DDBJ whole genome shotgun (WGS) entry which is preliminary data.</text>
</comment>
<feature type="signal peptide" evidence="5">
    <location>
        <begin position="1"/>
        <end position="26"/>
    </location>
</feature>
<reference evidence="8 9" key="1">
    <citation type="submission" date="2021-01" db="EMBL/GenBank/DDBJ databases">
        <title>Genomic Encyclopedia of Type Strains, Phase IV (KMG-IV): sequencing the most valuable type-strain genomes for metagenomic binning, comparative biology and taxonomic classification.</title>
        <authorList>
            <person name="Goeker M."/>
        </authorList>
    </citation>
    <scope>NUCLEOTIDE SEQUENCE [LARGE SCALE GENOMIC DNA]</scope>
    <source>
        <strain evidence="8 9">DSM 24436</strain>
    </source>
</reference>
<evidence type="ECO:0000256" key="3">
    <source>
        <dbReference type="ARBA" id="ARBA00022448"/>
    </source>
</evidence>
<name>A0ABS2MSN2_9FIRM</name>
<keyword evidence="4 5" id="KW-0732">Signal</keyword>
<gene>
    <name evidence="8" type="ORF">JOC49_001974</name>
</gene>
<organism evidence="8 9">
    <name type="scientific">Fusibacter tunisiensis</name>
    <dbReference type="NCBI Taxonomy" id="1008308"/>
    <lineage>
        <taxon>Bacteria</taxon>
        <taxon>Bacillati</taxon>
        <taxon>Bacillota</taxon>
        <taxon>Clostridia</taxon>
        <taxon>Eubacteriales</taxon>
        <taxon>Eubacteriales Family XII. Incertae Sedis</taxon>
        <taxon>Fusibacter</taxon>
    </lineage>
</organism>
<comment type="similarity">
    <text evidence="2">Belongs to the bacterial solute-binding protein 5 family.</text>
</comment>
<dbReference type="InterPro" id="IPR000914">
    <property type="entry name" value="SBP_5_dom"/>
</dbReference>
<evidence type="ECO:0000256" key="4">
    <source>
        <dbReference type="ARBA" id="ARBA00022729"/>
    </source>
</evidence>
<dbReference type="Gene3D" id="3.10.105.10">
    <property type="entry name" value="Dipeptide-binding Protein, Domain 3"/>
    <property type="match status" value="1"/>
</dbReference>
<accession>A0ABS2MSN2</accession>
<feature type="domain" description="Pesticidal crystal protein Cry22Aa Ig-like" evidence="7">
    <location>
        <begin position="53"/>
        <end position="121"/>
    </location>
</feature>
<dbReference type="Pfam" id="PF00496">
    <property type="entry name" value="SBP_bac_5"/>
    <property type="match status" value="1"/>
</dbReference>
<dbReference type="Gene3D" id="3.40.190.10">
    <property type="entry name" value="Periplasmic binding protein-like II"/>
    <property type="match status" value="1"/>
</dbReference>
<comment type="subcellular location">
    <subcellularLocation>
        <location evidence="1">Cell envelope</location>
    </subcellularLocation>
</comment>
<dbReference type="Gene3D" id="2.60.40.10">
    <property type="entry name" value="Immunoglobulins"/>
    <property type="match status" value="1"/>
</dbReference>
<dbReference type="PANTHER" id="PTHR30290">
    <property type="entry name" value="PERIPLASMIC BINDING COMPONENT OF ABC TRANSPORTER"/>
    <property type="match status" value="1"/>
</dbReference>
<evidence type="ECO:0000259" key="6">
    <source>
        <dbReference type="Pfam" id="PF00496"/>
    </source>
</evidence>
<dbReference type="Pfam" id="PF16403">
    <property type="entry name" value="Bact_surface_Ig-like"/>
    <property type="match status" value="1"/>
</dbReference>
<evidence type="ECO:0000313" key="8">
    <source>
        <dbReference type="EMBL" id="MBM7562414.1"/>
    </source>
</evidence>
<proteinExistence type="inferred from homology"/>
<dbReference type="PROSITE" id="PS51257">
    <property type="entry name" value="PROKAR_LIPOPROTEIN"/>
    <property type="match status" value="1"/>
</dbReference>
<dbReference type="RefSeq" id="WP_204664826.1">
    <property type="nucleotide sequence ID" value="NZ_JAFBDT010000018.1"/>
</dbReference>
<dbReference type="InterPro" id="IPR032179">
    <property type="entry name" value="Cry22Aa_Ig-like"/>
</dbReference>
<evidence type="ECO:0000259" key="7">
    <source>
        <dbReference type="Pfam" id="PF16403"/>
    </source>
</evidence>
<sequence>MKKNFTTRYLVLMLILAMLLTLTACGDDTAGNDTPEATTEAAGEQEQEVSSATFEGVDAATIDELAEFDPLAGVTAKGDNGDDLTADIEVSGEVNTMQAGDYTLTYSVKGLDSSAERVITVAPIEATPANGVFNYKFADSDVRHTFMAAAENYLLHNQYAGVPMFSNAGFNLYSSRMQLMSDTYLPVMAFGTEYSSLSADDSNVIMEDGNPGNEGEYTYRIAISGNPTQWNHWLYDDSVTSDVMVHYIGALYTYEFNADKTGYVLTPSMAAEDPIPVDSEILPSGKEVSKVWQIKIKDGLEWKFNSNTDTSMITKTNIDAVDFYETYKIALTEKWFRAISGGGDFVGGPQKVINAQEYTDGTVAWEEVGIKLIDDYTLEFHFVESQSQWNVKYGFGSFVMSPINLELYEALGDQYGIDEKSIGYTGPYYVDYYESDKIIRFKKNELHHDADKYFYTGRTMTIIADAEMRFQEFVAGKLDAGGLPTAHYEDYKSHPGLKRVPGTTTFRLMINGLGTKDDQLVQFPESKWEPEPILANQDFKMAMFHAIDRQKLAEEVLKTSEKQMYLFSDAYVVEAELGIPYRSTPQGMSVGADLSPSTYGYNFDAAKAYYEKAITELVEAGTYKDGDTIEVEFYFFSGSDAQELMASYLKDAFESAFVTDKYDITFTLNTSPKEFPGIYYDHMMIGEFDTSVGGISGSTLDAASFLDTYCSDNRGFFTLNWGIDTSVAEIPVIYQNNDGDFVKELWSFDAITQALNGEVEVADGAEVVSEE</sequence>
<dbReference type="Gene3D" id="3.90.76.10">
    <property type="entry name" value="Dipeptide-binding Protein, Domain 1"/>
    <property type="match status" value="1"/>
</dbReference>
<dbReference type="EMBL" id="JAFBDT010000018">
    <property type="protein sequence ID" value="MBM7562414.1"/>
    <property type="molecule type" value="Genomic_DNA"/>
</dbReference>
<evidence type="ECO:0000256" key="1">
    <source>
        <dbReference type="ARBA" id="ARBA00004196"/>
    </source>
</evidence>
<dbReference type="PANTHER" id="PTHR30290:SF10">
    <property type="entry name" value="PERIPLASMIC OLIGOPEPTIDE-BINDING PROTEIN-RELATED"/>
    <property type="match status" value="1"/>
</dbReference>
<dbReference type="InterPro" id="IPR039424">
    <property type="entry name" value="SBP_5"/>
</dbReference>